<organism evidence="5 6">
    <name type="scientific">Escallonia herrerae</name>
    <dbReference type="NCBI Taxonomy" id="1293975"/>
    <lineage>
        <taxon>Eukaryota</taxon>
        <taxon>Viridiplantae</taxon>
        <taxon>Streptophyta</taxon>
        <taxon>Embryophyta</taxon>
        <taxon>Tracheophyta</taxon>
        <taxon>Spermatophyta</taxon>
        <taxon>Magnoliopsida</taxon>
        <taxon>eudicotyledons</taxon>
        <taxon>Gunneridae</taxon>
        <taxon>Pentapetalae</taxon>
        <taxon>asterids</taxon>
        <taxon>campanulids</taxon>
        <taxon>Escalloniales</taxon>
        <taxon>Escalloniaceae</taxon>
        <taxon>Escallonia</taxon>
    </lineage>
</organism>
<dbReference type="Pfam" id="PF14111">
    <property type="entry name" value="DUF4283"/>
    <property type="match status" value="1"/>
</dbReference>
<feature type="transmembrane region" description="Helical" evidence="3">
    <location>
        <begin position="20"/>
        <end position="41"/>
    </location>
</feature>
<evidence type="ECO:0000256" key="1">
    <source>
        <dbReference type="ARBA" id="ARBA00010199"/>
    </source>
</evidence>
<dbReference type="PANTHER" id="PTHR11206">
    <property type="entry name" value="MULTIDRUG RESISTANCE PROTEIN"/>
    <property type="match status" value="1"/>
</dbReference>
<dbReference type="InterPro" id="IPR002528">
    <property type="entry name" value="MATE_fam"/>
</dbReference>
<dbReference type="Pfam" id="PF01554">
    <property type="entry name" value="MatE"/>
    <property type="match status" value="1"/>
</dbReference>
<keyword evidence="6" id="KW-1185">Reference proteome</keyword>
<dbReference type="InterPro" id="IPR036875">
    <property type="entry name" value="Znf_CCHC_sf"/>
</dbReference>
<dbReference type="Pfam" id="PF14392">
    <property type="entry name" value="zf-CCHC_4"/>
    <property type="match status" value="1"/>
</dbReference>
<comment type="similarity">
    <text evidence="1 3">Belongs to the multi antimicrobial extrusion (MATE) (TC 2.A.66.1) family.</text>
</comment>
<gene>
    <name evidence="5" type="ORF">RJ639_009371</name>
</gene>
<dbReference type="InterPro" id="IPR036691">
    <property type="entry name" value="Endo/exonu/phosph_ase_sf"/>
</dbReference>
<reference evidence="5" key="1">
    <citation type="submission" date="2022-12" db="EMBL/GenBank/DDBJ databases">
        <title>Draft genome assemblies for two species of Escallonia (Escalloniales).</title>
        <authorList>
            <person name="Chanderbali A."/>
            <person name="Dervinis C."/>
            <person name="Anghel I."/>
            <person name="Soltis D."/>
            <person name="Soltis P."/>
            <person name="Zapata F."/>
        </authorList>
    </citation>
    <scope>NUCLEOTIDE SEQUENCE</scope>
    <source>
        <strain evidence="5">UCBG64.0493</strain>
        <tissue evidence="5">Leaf</tissue>
    </source>
</reference>
<keyword evidence="3" id="KW-1133">Transmembrane helix</keyword>
<dbReference type="SUPFAM" id="SSF57756">
    <property type="entry name" value="Retrovirus zinc finger-like domains"/>
    <property type="match status" value="1"/>
</dbReference>
<sequence>MAARKHIAIFFTNTEALQQAVAHLAYLLSLVLILNSVQPVISGVAIGGGWQGLVAYINLACYYVLGLPLGYLLGYPENLGVGGLWGGMIVGTALQTLILMFILYRTNWKKEVKQTTERMRKWGGQDIREVNKITHNGQLPPENVAVLAAKDYFAVIFTSNKDMQQAVARLAYLLGITMILNSVQPVISGAVIGGGWQAIVANIDLGSHYIFGLPLGYLLGYKANLGVQDPVMEFHRPHLFTTIHGYHHKSDKSRLCEEFIELELDDINVYEEAALTFIVKAITTKTIYLKALQSILTKAWFPLKGMKINQIQGNIFSIVFCHEWDRKRIMDARPWSIMNSHLVVLDWPTNLAIENISFDYSPFWIRIFGLPPNQMTKNNAEKIDRKIGKVLDIDFTSDGKISFRIRVEINITQLLHSGFHKSKAANSQSWMNLRYEHLPDFCFNCGRLGHVQRNCVFLPLEIQDHRSCPYGPWLRSEHEGHCPLTAEWNPILHGEFIESKNQQLSKDRQQLQNLMGDVLEALKKDVRMLNFDILILSKTILSFSKLSSLLNSINFPHHCFVKPDGHKKPSRGLCLAWKEGVDLEITFQDRNIIKALVFSDPPSTPGCYQPSMGLLTGVINNFFWENMDVLAKSFSGPWMCIGDFNAVMNQSEKKRGRPVTTSSSGVLGGFVYSNQLIDLDFSRNPFTWTNNRTLAAKHLDKAYTSTYCLSEADKDFLCEIPSEIEVIKTLRQFGSLKAPGPGLWGGMIAGTALQTFLLLFILYKTNWNKEVSKLSLV</sequence>
<evidence type="ECO:0000259" key="4">
    <source>
        <dbReference type="PROSITE" id="PS50158"/>
    </source>
</evidence>
<keyword evidence="3" id="KW-0812">Transmembrane</keyword>
<dbReference type="EMBL" id="JAVXUP010001297">
    <property type="protein sequence ID" value="KAK3013453.1"/>
    <property type="molecule type" value="Genomic_DNA"/>
</dbReference>
<name>A0AA89AT65_9ASTE</name>
<dbReference type="GO" id="GO:0003676">
    <property type="term" value="F:nucleic acid binding"/>
    <property type="evidence" value="ECO:0007669"/>
    <property type="project" value="InterPro"/>
</dbReference>
<keyword evidence="2" id="KW-0863">Zinc-finger</keyword>
<feature type="transmembrane region" description="Helical" evidence="3">
    <location>
        <begin position="85"/>
        <end position="104"/>
    </location>
</feature>
<dbReference type="GO" id="GO:0016020">
    <property type="term" value="C:membrane"/>
    <property type="evidence" value="ECO:0007669"/>
    <property type="project" value="InterPro"/>
</dbReference>
<dbReference type="Proteomes" id="UP001188597">
    <property type="component" value="Unassembled WGS sequence"/>
</dbReference>
<evidence type="ECO:0000313" key="6">
    <source>
        <dbReference type="Proteomes" id="UP001188597"/>
    </source>
</evidence>
<keyword evidence="2" id="KW-0479">Metal-binding</keyword>
<evidence type="ECO:0000256" key="2">
    <source>
        <dbReference type="PROSITE-ProRule" id="PRU00047"/>
    </source>
</evidence>
<dbReference type="Gene3D" id="3.60.10.10">
    <property type="entry name" value="Endonuclease/exonuclease/phosphatase"/>
    <property type="match status" value="1"/>
</dbReference>
<keyword evidence="3" id="KW-0472">Membrane</keyword>
<comment type="caution">
    <text evidence="3">Lacks conserved residue(s) required for the propagation of feature annotation.</text>
</comment>
<comment type="caution">
    <text evidence="5">The sequence shown here is derived from an EMBL/GenBank/DDBJ whole genome shotgun (WGS) entry which is preliminary data.</text>
</comment>
<accession>A0AA89AT65</accession>
<protein>
    <recommendedName>
        <fullName evidence="3">Protein DETOXIFICATION</fullName>
    </recommendedName>
    <alternativeName>
        <fullName evidence="3">Multidrug and toxic compound extrusion protein</fullName>
    </alternativeName>
</protein>
<dbReference type="GO" id="GO:0042910">
    <property type="term" value="F:xenobiotic transmembrane transporter activity"/>
    <property type="evidence" value="ECO:0007669"/>
    <property type="project" value="InterPro"/>
</dbReference>
<dbReference type="InterPro" id="IPR001878">
    <property type="entry name" value="Znf_CCHC"/>
</dbReference>
<dbReference type="SUPFAM" id="SSF56219">
    <property type="entry name" value="DNase I-like"/>
    <property type="match status" value="1"/>
</dbReference>
<proteinExistence type="inferred from homology"/>
<dbReference type="PROSITE" id="PS50158">
    <property type="entry name" value="ZF_CCHC"/>
    <property type="match status" value="1"/>
</dbReference>
<dbReference type="InterPro" id="IPR025836">
    <property type="entry name" value="Zn_knuckle_CX2CX4HX4C"/>
</dbReference>
<keyword evidence="2" id="KW-0862">Zinc</keyword>
<evidence type="ECO:0000313" key="5">
    <source>
        <dbReference type="EMBL" id="KAK3013453.1"/>
    </source>
</evidence>
<dbReference type="AlphaFoldDB" id="A0AA89AT65"/>
<dbReference type="GO" id="GO:0008270">
    <property type="term" value="F:zinc ion binding"/>
    <property type="evidence" value="ECO:0007669"/>
    <property type="project" value="UniProtKB-KW"/>
</dbReference>
<feature type="domain" description="CCHC-type" evidence="4">
    <location>
        <begin position="442"/>
        <end position="455"/>
    </location>
</feature>
<dbReference type="GO" id="GO:0015297">
    <property type="term" value="F:antiporter activity"/>
    <property type="evidence" value="ECO:0007669"/>
    <property type="project" value="InterPro"/>
</dbReference>
<evidence type="ECO:0000256" key="3">
    <source>
        <dbReference type="RuleBase" id="RU004914"/>
    </source>
</evidence>
<feature type="transmembrane region" description="Helical" evidence="3">
    <location>
        <begin position="53"/>
        <end position="73"/>
    </location>
</feature>
<dbReference type="InterPro" id="IPR025558">
    <property type="entry name" value="DUF4283"/>
</dbReference>
<feature type="transmembrane region" description="Helical" evidence="3">
    <location>
        <begin position="742"/>
        <end position="763"/>
    </location>
</feature>